<reference evidence="12" key="1">
    <citation type="submission" date="2018-03" db="EMBL/GenBank/DDBJ databases">
        <title>A comparative analysis of the Nautiliaceae.</title>
        <authorList>
            <person name="Grosche A."/>
            <person name="Smedile F."/>
            <person name="Vetriani C."/>
        </authorList>
    </citation>
    <scope>NUCLEOTIDE SEQUENCE [LARGE SCALE GENOMIC DNA]</scope>
    <source>
        <strain evidence="12">TB6</strain>
    </source>
</reference>
<evidence type="ECO:0000313" key="10">
    <source>
        <dbReference type="EMBL" id="ROR39502.1"/>
    </source>
</evidence>
<protein>
    <submittedName>
        <fullName evidence="10">MFS family arabinose efflux permease</fullName>
    </submittedName>
    <submittedName>
        <fullName evidence="9">MFS transporter</fullName>
    </submittedName>
</protein>
<name>A0AAJ4RC65_9BACT</name>
<dbReference type="InterPro" id="IPR020846">
    <property type="entry name" value="MFS_dom"/>
</dbReference>
<keyword evidence="3" id="KW-1003">Cell membrane</keyword>
<dbReference type="CDD" id="cd17472">
    <property type="entry name" value="MFS_YajR_like"/>
    <property type="match status" value="1"/>
</dbReference>
<dbReference type="AlphaFoldDB" id="A0AAJ4RC65"/>
<evidence type="ECO:0000256" key="6">
    <source>
        <dbReference type="ARBA" id="ARBA00023136"/>
    </source>
</evidence>
<feature type="transmembrane region" description="Helical" evidence="7">
    <location>
        <begin position="154"/>
        <end position="171"/>
    </location>
</feature>
<dbReference type="Proteomes" id="UP000272781">
    <property type="component" value="Unassembled WGS sequence"/>
</dbReference>
<feature type="transmembrane region" description="Helical" evidence="7">
    <location>
        <begin position="92"/>
        <end position="111"/>
    </location>
</feature>
<proteinExistence type="predicted"/>
<dbReference type="PROSITE" id="PS50850">
    <property type="entry name" value="MFS"/>
    <property type="match status" value="1"/>
</dbReference>
<feature type="transmembrane region" description="Helical" evidence="7">
    <location>
        <begin position="264"/>
        <end position="283"/>
    </location>
</feature>
<feature type="transmembrane region" description="Helical" evidence="7">
    <location>
        <begin position="67"/>
        <end position="86"/>
    </location>
</feature>
<evidence type="ECO:0000313" key="12">
    <source>
        <dbReference type="Proteomes" id="UP000298805"/>
    </source>
</evidence>
<dbReference type="GO" id="GO:0022857">
    <property type="term" value="F:transmembrane transporter activity"/>
    <property type="evidence" value="ECO:0007669"/>
    <property type="project" value="InterPro"/>
</dbReference>
<evidence type="ECO:0000313" key="9">
    <source>
        <dbReference type="EMBL" id="QCI28911.1"/>
    </source>
</evidence>
<feature type="transmembrane region" description="Helical" evidence="7">
    <location>
        <begin position="123"/>
        <end position="142"/>
    </location>
</feature>
<reference evidence="9" key="3">
    <citation type="submission" date="2019-06" db="EMBL/GenBank/DDBJ databases">
        <title>A comparative analysis of the Nautiliaceae.</title>
        <authorList>
            <person name="Grosche A."/>
            <person name="Smedile F."/>
            <person name="Vetriani C."/>
        </authorList>
    </citation>
    <scope>NUCLEOTIDE SEQUENCE</scope>
    <source>
        <strain evidence="9">TB6</strain>
    </source>
</reference>
<keyword evidence="12" id="KW-1185">Reference proteome</keyword>
<gene>
    <name evidence="9" type="ORF">C6V80_07990</name>
    <name evidence="10" type="ORF">EDC58_1442</name>
</gene>
<feature type="transmembrane region" description="Helical" evidence="7">
    <location>
        <begin position="210"/>
        <end position="229"/>
    </location>
</feature>
<accession>A0AAJ4RC65</accession>
<keyword evidence="6 7" id="KW-0472">Membrane</keyword>
<dbReference type="Proteomes" id="UP000298805">
    <property type="component" value="Chromosome"/>
</dbReference>
<keyword evidence="2" id="KW-0813">Transport</keyword>
<feature type="transmembrane region" description="Helical" evidence="7">
    <location>
        <begin position="354"/>
        <end position="373"/>
    </location>
</feature>
<dbReference type="InterPro" id="IPR011701">
    <property type="entry name" value="MFS"/>
</dbReference>
<dbReference type="PANTHER" id="PTHR23517:SF2">
    <property type="entry name" value="MULTIDRUG RESISTANCE PROTEIN MDTH"/>
    <property type="match status" value="1"/>
</dbReference>
<dbReference type="RefSeq" id="WP_123352833.1">
    <property type="nucleotide sequence ID" value="NZ_CP027432.2"/>
</dbReference>
<evidence type="ECO:0000259" key="8">
    <source>
        <dbReference type="PROSITE" id="PS50850"/>
    </source>
</evidence>
<dbReference type="InterPro" id="IPR036259">
    <property type="entry name" value="MFS_trans_sf"/>
</dbReference>
<evidence type="ECO:0000256" key="5">
    <source>
        <dbReference type="ARBA" id="ARBA00022989"/>
    </source>
</evidence>
<dbReference type="GO" id="GO:0005886">
    <property type="term" value="C:plasma membrane"/>
    <property type="evidence" value="ECO:0007669"/>
    <property type="project" value="UniProtKB-SubCell"/>
</dbReference>
<sequence>MIYLSLLMAIRFLGLFIVMPVLALYAMHLKGASEFSVGVALGAYALSQVFLQIQFGKLADRYDKKKILIFGLFLLFLGSLVCAFSDNIYTLIFGRLLQGAGAIGGVILAYMSDLSDENNRAKIFARMGQFIALSFAISMILGPTIGTKWGVDKLFLLTAILALISIYLVIAKVPPAPKIVHHTDSKVSLKDIFAHKELLKLFFSGFMQKGLMSVFFLLIPLVFTQTFHWEKTSLWKVYIPALVFGFFALPLGAILAEKKGKGKAVFIISALSITLALILFLIGLNTQNYLFALIAVIVFFFGFNLLEPVLQSFVSKVAYANQKATALSTSNTIQYLGIFLGGAVAGYFMKHGMLKSFLIISIIIAFLWVFALIKMKPVKKFKIVEYTEFDKDFIEELKTEKNVYDFYEKEGVLIVRYID</sequence>
<evidence type="ECO:0000256" key="4">
    <source>
        <dbReference type="ARBA" id="ARBA00022692"/>
    </source>
</evidence>
<feature type="transmembrane region" description="Helical" evidence="7">
    <location>
        <begin position="327"/>
        <end position="348"/>
    </location>
</feature>
<evidence type="ECO:0000256" key="1">
    <source>
        <dbReference type="ARBA" id="ARBA00004651"/>
    </source>
</evidence>
<keyword evidence="4 7" id="KW-0812">Transmembrane</keyword>
<dbReference type="EMBL" id="CP027432">
    <property type="protein sequence ID" value="QCI28911.1"/>
    <property type="molecule type" value="Genomic_DNA"/>
</dbReference>
<dbReference type="SUPFAM" id="SSF103473">
    <property type="entry name" value="MFS general substrate transporter"/>
    <property type="match status" value="1"/>
</dbReference>
<feature type="transmembrane region" description="Helical" evidence="7">
    <location>
        <begin position="235"/>
        <end position="255"/>
    </location>
</feature>
<evidence type="ECO:0000256" key="2">
    <source>
        <dbReference type="ARBA" id="ARBA00022448"/>
    </source>
</evidence>
<evidence type="ECO:0000313" key="11">
    <source>
        <dbReference type="Proteomes" id="UP000272781"/>
    </source>
</evidence>
<comment type="subcellular location">
    <subcellularLocation>
        <location evidence="1">Cell membrane</location>
        <topology evidence="1">Multi-pass membrane protein</topology>
    </subcellularLocation>
</comment>
<dbReference type="EMBL" id="RJVK01000003">
    <property type="protein sequence ID" value="ROR39502.1"/>
    <property type="molecule type" value="Genomic_DNA"/>
</dbReference>
<evidence type="ECO:0000256" key="7">
    <source>
        <dbReference type="SAM" id="Phobius"/>
    </source>
</evidence>
<dbReference type="PANTHER" id="PTHR23517">
    <property type="entry name" value="RESISTANCE PROTEIN MDTM, PUTATIVE-RELATED-RELATED"/>
    <property type="match status" value="1"/>
</dbReference>
<feature type="transmembrane region" description="Helical" evidence="7">
    <location>
        <begin position="12"/>
        <end position="29"/>
    </location>
</feature>
<feature type="domain" description="Major facilitator superfamily (MFS) profile" evidence="8">
    <location>
        <begin position="1"/>
        <end position="379"/>
    </location>
</feature>
<dbReference type="Pfam" id="PF07690">
    <property type="entry name" value="MFS_1"/>
    <property type="match status" value="1"/>
</dbReference>
<feature type="transmembrane region" description="Helical" evidence="7">
    <location>
        <begin position="35"/>
        <end position="55"/>
    </location>
</feature>
<keyword evidence="5 7" id="KW-1133">Transmembrane helix</keyword>
<dbReference type="InterPro" id="IPR050171">
    <property type="entry name" value="MFS_Transporters"/>
</dbReference>
<dbReference type="Gene3D" id="1.20.1250.20">
    <property type="entry name" value="MFS general substrate transporter like domains"/>
    <property type="match status" value="1"/>
</dbReference>
<evidence type="ECO:0000256" key="3">
    <source>
        <dbReference type="ARBA" id="ARBA00022475"/>
    </source>
</evidence>
<feature type="transmembrane region" description="Helical" evidence="7">
    <location>
        <begin position="289"/>
        <end position="306"/>
    </location>
</feature>
<reference evidence="10 11" key="2">
    <citation type="submission" date="2018-11" db="EMBL/GenBank/DDBJ databases">
        <title>Genomic Encyclopedia of Type Strains, Phase IV (KMG-IV): sequencing the most valuable type-strain genomes for metagenomic binning, comparative biology and taxonomic classification.</title>
        <authorList>
            <person name="Goeker M."/>
        </authorList>
    </citation>
    <scope>NUCLEOTIDE SEQUENCE [LARGE SCALE GENOMIC DNA]</scope>
    <source>
        <strain evidence="10 11">DSM 27783</strain>
    </source>
</reference>
<organism evidence="10 11">
    <name type="scientific">Caminibacter pacificus</name>
    <dbReference type="NCBI Taxonomy" id="1424653"/>
    <lineage>
        <taxon>Bacteria</taxon>
        <taxon>Pseudomonadati</taxon>
        <taxon>Campylobacterota</taxon>
        <taxon>Epsilonproteobacteria</taxon>
        <taxon>Nautiliales</taxon>
        <taxon>Nautiliaceae</taxon>
        <taxon>Caminibacter</taxon>
    </lineage>
</organism>